<dbReference type="Pfam" id="PF00246">
    <property type="entry name" value="Peptidase_M14"/>
    <property type="match status" value="1"/>
</dbReference>
<evidence type="ECO:0000256" key="5">
    <source>
        <dbReference type="ARBA" id="ARBA00022833"/>
    </source>
</evidence>
<dbReference type="Gene3D" id="3.40.630.10">
    <property type="entry name" value="Zn peptidases"/>
    <property type="match status" value="1"/>
</dbReference>
<dbReference type="InterPro" id="IPR000834">
    <property type="entry name" value="Peptidase_M14"/>
</dbReference>
<evidence type="ECO:0000256" key="2">
    <source>
        <dbReference type="ARBA" id="ARBA00005988"/>
    </source>
</evidence>
<evidence type="ECO:0000256" key="3">
    <source>
        <dbReference type="ARBA" id="ARBA00022670"/>
    </source>
</evidence>
<name>A0A1H3Q1F2_9BACT</name>
<gene>
    <name evidence="8" type="ORF">SAMN05444412_105156</name>
</gene>
<proteinExistence type="inferred from homology"/>
<feature type="domain" description="Peptidase M14" evidence="7">
    <location>
        <begin position="50"/>
        <end position="212"/>
    </location>
</feature>
<dbReference type="RefSeq" id="WP_019599561.1">
    <property type="nucleotide sequence ID" value="NZ_FNQC01000005.1"/>
</dbReference>
<dbReference type="PANTHER" id="PTHR11705">
    <property type="entry name" value="PROTEASE FAMILY M14 CARBOXYPEPTIDASE A,B"/>
    <property type="match status" value="1"/>
</dbReference>
<comment type="cofactor">
    <cofactor evidence="1">
        <name>Zn(2+)</name>
        <dbReference type="ChEBI" id="CHEBI:29105"/>
    </cofactor>
</comment>
<keyword evidence="5" id="KW-0862">Zinc</keyword>
<keyword evidence="3" id="KW-0645">Protease</keyword>
<keyword evidence="4" id="KW-0378">Hydrolase</keyword>
<dbReference type="Proteomes" id="UP000199663">
    <property type="component" value="Unassembled WGS sequence"/>
</dbReference>
<evidence type="ECO:0000256" key="4">
    <source>
        <dbReference type="ARBA" id="ARBA00022801"/>
    </source>
</evidence>
<dbReference type="GO" id="GO:0004180">
    <property type="term" value="F:carboxypeptidase activity"/>
    <property type="evidence" value="ECO:0007669"/>
    <property type="project" value="UniProtKB-KW"/>
</dbReference>
<dbReference type="EMBL" id="FNQC01000005">
    <property type="protein sequence ID" value="SDZ07166.1"/>
    <property type="molecule type" value="Genomic_DNA"/>
</dbReference>
<dbReference type="InterPro" id="IPR029062">
    <property type="entry name" value="Class_I_gatase-like"/>
</dbReference>
<keyword evidence="8" id="KW-0121">Carboxypeptidase</keyword>
<sequence>MIRKIYWLLGLAYWMVLTNAIAQQIPSPKEHFGFEIGEDYKLATFTATDAYFRKVAALSDRVKFVEIGPTEEGRQMPMMIITSPENHQKLARYKEISQLLGRAEIGEEEARKLSLEGKAVVWIDGGLHSTETVGSHQLIDTYYQLVTRTDAENMRMLDDLIILMVQVNPDGQEIVTNWYMGNEDVKKRDMNSPYMYQKYVGHDNNRDFFMMNMKETTNTSLQQYVEWLPQIIYNHHQTSPAGTVVAGPPYRDPFNHVFDPLIMTSLDGVGSAMINRLNVEDRPGYTRLSGSVFSSWWNGGLRTTPYFHNMIGVLTEITGGPTPSEIPLIPERLIPTHATPFPVEPQAWNFKKSLDYSVSLNYAILDYASRNSDALLYNIYKMGRNSIERGSMDHWTKYPKRSAAIQSAFDAAKEKAATDDPEMAFFGMRSGLPGQYFDSVFKDPNLRDPRGFILSSDQSDFSTVVRFMNALIKSGILVHKATSAFTVNGKQYPAGSYVVKSDQAFRPHVLDMFEPQDHPNDFQFPGGPPVRPYDAAGWTLAFQMGVEFDRIMDGFDGPFERITLGEVQPFPVYKVPGGSGFLLDSRANNSFMAVNDLLKAGVAVSRTTTTVSGLPAGSFYVSGGKSVLEKAAKEYGVKMVASSKPAGVVKINPARIALFDHYGGSMPSGWVRWMMEQYHFAFQVVYPEEIDKGNLKAKYDVILFIGAGAPGTVRNWNRMPKTDEIDAQYHNLLGALTKDKSIPELKKFMEAGGNVVAVGESTSLAYDLGLPISNALVEKLPNGKERALPGDKYYVPGSILKAKLDGNHSSNWGMGESANMVFNNSPVFSLAPDALIKGVKPLAWLGTESSLISGWAWGESYLKNGVLAFEAPIGKGKLIAYGPEITFRAQAHNTFKLLFNQLYTQ</sequence>
<evidence type="ECO:0000256" key="1">
    <source>
        <dbReference type="ARBA" id="ARBA00001947"/>
    </source>
</evidence>
<dbReference type="SUPFAM" id="SSF52317">
    <property type="entry name" value="Class I glutamine amidotransferase-like"/>
    <property type="match status" value="1"/>
</dbReference>
<evidence type="ECO:0000313" key="9">
    <source>
        <dbReference type="Proteomes" id="UP000199663"/>
    </source>
</evidence>
<comment type="similarity">
    <text evidence="2">Belongs to the peptidase M14 family.</text>
</comment>
<protein>
    <submittedName>
        <fullName evidence="8">Zinc carboxypeptidase</fullName>
    </submittedName>
</protein>
<accession>A0A1H3Q1F2</accession>
<organism evidence="8 9">
    <name type="scientific">Rhodonellum ikkaensis</name>
    <dbReference type="NCBI Taxonomy" id="336829"/>
    <lineage>
        <taxon>Bacteria</taxon>
        <taxon>Pseudomonadati</taxon>
        <taxon>Bacteroidota</taxon>
        <taxon>Cytophagia</taxon>
        <taxon>Cytophagales</taxon>
        <taxon>Cytophagaceae</taxon>
        <taxon>Rhodonellum</taxon>
    </lineage>
</organism>
<keyword evidence="6" id="KW-0482">Metalloprotease</keyword>
<reference evidence="8 9" key="1">
    <citation type="submission" date="2016-10" db="EMBL/GenBank/DDBJ databases">
        <authorList>
            <person name="Varghese N."/>
            <person name="Submissions S."/>
        </authorList>
    </citation>
    <scope>NUCLEOTIDE SEQUENCE [LARGE SCALE GENOMIC DNA]</scope>
    <source>
        <strain evidence="8 9">DSM 17997</strain>
    </source>
</reference>
<evidence type="ECO:0000256" key="6">
    <source>
        <dbReference type="ARBA" id="ARBA00023049"/>
    </source>
</evidence>
<keyword evidence="9" id="KW-1185">Reference proteome</keyword>
<dbReference type="CDD" id="cd06240">
    <property type="entry name" value="M14-like"/>
    <property type="match status" value="1"/>
</dbReference>
<evidence type="ECO:0000313" key="8">
    <source>
        <dbReference type="EMBL" id="SDZ07166.1"/>
    </source>
</evidence>
<dbReference type="PANTHER" id="PTHR11705:SF143">
    <property type="entry name" value="SLL0236 PROTEIN"/>
    <property type="match status" value="1"/>
</dbReference>
<evidence type="ECO:0000259" key="7">
    <source>
        <dbReference type="Pfam" id="PF00246"/>
    </source>
</evidence>
<dbReference type="SUPFAM" id="SSF53187">
    <property type="entry name" value="Zn-dependent exopeptidases"/>
    <property type="match status" value="1"/>
</dbReference>
<comment type="caution">
    <text evidence="8">The sequence shown here is derived from an EMBL/GenBank/DDBJ whole genome shotgun (WGS) entry which is preliminary data.</text>
</comment>